<name>A0A0A9AXN4_ARUDO</name>
<dbReference type="AlphaFoldDB" id="A0A0A9AXN4"/>
<evidence type="ECO:0000313" key="1">
    <source>
        <dbReference type="EMBL" id="JAD54598.1"/>
    </source>
</evidence>
<protein>
    <submittedName>
        <fullName evidence="1">Uncharacterized protein</fullName>
    </submittedName>
</protein>
<organism evidence="1">
    <name type="scientific">Arundo donax</name>
    <name type="common">Giant reed</name>
    <name type="synonym">Donax arundinaceus</name>
    <dbReference type="NCBI Taxonomy" id="35708"/>
    <lineage>
        <taxon>Eukaryota</taxon>
        <taxon>Viridiplantae</taxon>
        <taxon>Streptophyta</taxon>
        <taxon>Embryophyta</taxon>
        <taxon>Tracheophyta</taxon>
        <taxon>Spermatophyta</taxon>
        <taxon>Magnoliopsida</taxon>
        <taxon>Liliopsida</taxon>
        <taxon>Poales</taxon>
        <taxon>Poaceae</taxon>
        <taxon>PACMAD clade</taxon>
        <taxon>Arundinoideae</taxon>
        <taxon>Arundineae</taxon>
        <taxon>Arundo</taxon>
    </lineage>
</organism>
<accession>A0A0A9AXN4</accession>
<proteinExistence type="predicted"/>
<dbReference type="EMBL" id="GBRH01243297">
    <property type="protein sequence ID" value="JAD54598.1"/>
    <property type="molecule type" value="Transcribed_RNA"/>
</dbReference>
<reference evidence="1" key="2">
    <citation type="journal article" date="2015" name="Data Brief">
        <title>Shoot transcriptome of the giant reed, Arundo donax.</title>
        <authorList>
            <person name="Barrero R.A."/>
            <person name="Guerrero F.D."/>
            <person name="Moolhuijzen P."/>
            <person name="Goolsby J.A."/>
            <person name="Tidwell J."/>
            <person name="Bellgard S.E."/>
            <person name="Bellgard M.I."/>
        </authorList>
    </citation>
    <scope>NUCLEOTIDE SEQUENCE</scope>
    <source>
        <tissue evidence="1">Shoot tissue taken approximately 20 cm above the soil surface</tissue>
    </source>
</reference>
<reference evidence="1" key="1">
    <citation type="submission" date="2014-09" db="EMBL/GenBank/DDBJ databases">
        <authorList>
            <person name="Magalhaes I.L.F."/>
            <person name="Oliveira U."/>
            <person name="Santos F.R."/>
            <person name="Vidigal T.H.D.A."/>
            <person name="Brescovit A.D."/>
            <person name="Santos A.J."/>
        </authorList>
    </citation>
    <scope>NUCLEOTIDE SEQUENCE</scope>
    <source>
        <tissue evidence="1">Shoot tissue taken approximately 20 cm above the soil surface</tissue>
    </source>
</reference>
<sequence>MMSPSLLSHHEPLESRANVIASVPLDNVVP</sequence>